<comment type="subcellular location">
    <subcellularLocation>
        <location evidence="1">Secreted</location>
    </subcellularLocation>
</comment>
<dbReference type="CDD" id="cd09823">
    <property type="entry name" value="peroxinectin_like"/>
    <property type="match status" value="1"/>
</dbReference>
<dbReference type="GO" id="GO:0020037">
    <property type="term" value="F:heme binding"/>
    <property type="evidence" value="ECO:0007669"/>
    <property type="project" value="InterPro"/>
</dbReference>
<proteinExistence type="predicted"/>
<dbReference type="InterPro" id="IPR037120">
    <property type="entry name" value="Haem_peroxidase_sf_animal"/>
</dbReference>
<evidence type="ECO:0000256" key="3">
    <source>
        <dbReference type="ARBA" id="ARBA00022559"/>
    </source>
</evidence>
<evidence type="ECO:0000313" key="8">
    <source>
        <dbReference type="Proteomes" id="UP001286313"/>
    </source>
</evidence>
<evidence type="ECO:0000256" key="2">
    <source>
        <dbReference type="ARBA" id="ARBA00022525"/>
    </source>
</evidence>
<dbReference type="SUPFAM" id="SSF48113">
    <property type="entry name" value="Heme-dependent peroxidases"/>
    <property type="match status" value="1"/>
</dbReference>
<dbReference type="PRINTS" id="PR00457">
    <property type="entry name" value="ANPEROXIDASE"/>
</dbReference>
<dbReference type="InterPro" id="IPR010255">
    <property type="entry name" value="Haem_peroxidase_sf"/>
</dbReference>
<keyword evidence="8" id="KW-1185">Reference proteome</keyword>
<dbReference type="Proteomes" id="UP001286313">
    <property type="component" value="Unassembled WGS sequence"/>
</dbReference>
<keyword evidence="4" id="KW-0732">Signal</keyword>
<feature type="binding site" description="axial binding residue" evidence="5">
    <location>
        <position position="318"/>
    </location>
    <ligand>
        <name>heme b</name>
        <dbReference type="ChEBI" id="CHEBI:60344"/>
    </ligand>
    <ligandPart>
        <name>Fe</name>
        <dbReference type="ChEBI" id="CHEBI:18248"/>
    </ligandPart>
</feature>
<keyword evidence="5" id="KW-0408">Iron</keyword>
<protein>
    <recommendedName>
        <fullName evidence="9">Chorion peroxidase</fullName>
    </recommendedName>
</protein>
<evidence type="ECO:0008006" key="9">
    <source>
        <dbReference type="Google" id="ProtNLM"/>
    </source>
</evidence>
<name>A0AAE1KJT5_PETCI</name>
<evidence type="ECO:0000256" key="4">
    <source>
        <dbReference type="ARBA" id="ARBA00022729"/>
    </source>
</evidence>
<dbReference type="AlphaFoldDB" id="A0AAE1KJT5"/>
<dbReference type="GO" id="GO:0006979">
    <property type="term" value="P:response to oxidative stress"/>
    <property type="evidence" value="ECO:0007669"/>
    <property type="project" value="InterPro"/>
</dbReference>
<evidence type="ECO:0000256" key="6">
    <source>
        <dbReference type="SAM" id="MobiDB-lite"/>
    </source>
</evidence>
<dbReference type="GO" id="GO:0046872">
    <property type="term" value="F:metal ion binding"/>
    <property type="evidence" value="ECO:0007669"/>
    <property type="project" value="UniProtKB-KW"/>
</dbReference>
<feature type="region of interest" description="Disordered" evidence="6">
    <location>
        <begin position="602"/>
        <end position="820"/>
    </location>
</feature>
<sequence>MPLIDSFKTIIGAVCPDFMKPSKCEVRRYREYDGRCNNLDNPVWGSMNTVFKRRLPPDYSDGIDAPRAIDHDLTLTAETKDRHTKKDPECCKSPHKHPACLPIHIPDEDPFYSLFGQKCISLVRSVPGVRYGCKLGPRTQINQITSYIDANWVYGSDDKHAKRIRLSRHGLMKSLPVFREYGMKDLLPLKLEEPEEGCIRPNNDVFCFDAGDGRVNEQLVLAVIHTMMMREHNRIAMELYRINPHWDDDKLYHETRHIIAAVIQHITYNEFLPMVLGKDVMNKYGIILEKHGYFNGYDPKIDASMSSNFVTSAFRFGHSLLPSTIERWSPNHKYIASQRLSEMLRQPYDLYKGGWCDQYIMGLTNQVAQAMDDAVTQEVTNHLFQEPDKRWGMDLAAINMQRGREHGVNSYNAFREFCGLPRAYRFDDLLGTMSNKTVYRYREIYKHPDDIDLWSGGVSERPLPGSMVGPTFSCLIGITFKELRFGDRFWYENRGYPSEFTPGQLDEIRKVKLSRIICDNSDDIKTMQVYAMVLPDHEINPRVPCNSGILPRMDISKWRDPHGGPFPGPDPAPIPPLTIDPSILPDITKPHFQSPVGANKVTISVSSHGGPGPIFGPLRPSSHLQGGPSPSYGPPPQPPKPSYGPPQPPKPSYLPPQPPKQSHGAHQPPKQSYGPPPQPPKPSYGPPPQPPKPSYGPPPQPSYGPPPQPPKPSYGPPPQPPKPSYGPPPQPPKPSYGPPPQPSYGPPPQPPSVSYGAPEPTYGAPPVPHPEPHYHQPPNFHAPFEYCDGDFSPLPPSPGYGPPPHPGGGYRPPLRKRNRDPIRKFLGFIGVKG</sequence>
<dbReference type="Gene3D" id="1.10.640.10">
    <property type="entry name" value="Haem peroxidase domain superfamily, animal type"/>
    <property type="match status" value="1"/>
</dbReference>
<gene>
    <name evidence="7" type="ORF">Pcinc_019872</name>
</gene>
<evidence type="ECO:0000313" key="7">
    <source>
        <dbReference type="EMBL" id="KAK3875274.1"/>
    </source>
</evidence>
<keyword evidence="2" id="KW-0964">Secreted</keyword>
<dbReference type="PROSITE" id="PS50292">
    <property type="entry name" value="PEROXIDASE_3"/>
    <property type="match status" value="1"/>
</dbReference>
<keyword evidence="3" id="KW-0560">Oxidoreductase</keyword>
<dbReference type="Pfam" id="PF03098">
    <property type="entry name" value="An_peroxidase"/>
    <property type="match status" value="2"/>
</dbReference>
<dbReference type="FunFam" id="1.10.640.10:FF:000003">
    <property type="entry name" value="chorion peroxidase"/>
    <property type="match status" value="1"/>
</dbReference>
<feature type="compositionally biased region" description="Pro residues" evidence="6">
    <location>
        <begin position="631"/>
        <end position="659"/>
    </location>
</feature>
<dbReference type="GO" id="GO:0005576">
    <property type="term" value="C:extracellular region"/>
    <property type="evidence" value="ECO:0007669"/>
    <property type="project" value="UniProtKB-SubCell"/>
</dbReference>
<keyword evidence="3" id="KW-0575">Peroxidase</keyword>
<keyword evidence="5" id="KW-0479">Metal-binding</keyword>
<evidence type="ECO:0000256" key="1">
    <source>
        <dbReference type="ARBA" id="ARBA00004613"/>
    </source>
</evidence>
<dbReference type="PANTHER" id="PTHR11475">
    <property type="entry name" value="OXIDASE/PEROXIDASE"/>
    <property type="match status" value="1"/>
</dbReference>
<dbReference type="InterPro" id="IPR019791">
    <property type="entry name" value="Haem_peroxidase_animal"/>
</dbReference>
<accession>A0AAE1KJT5</accession>
<comment type="caution">
    <text evidence="7">The sequence shown here is derived from an EMBL/GenBank/DDBJ whole genome shotgun (WGS) entry which is preliminary data.</text>
</comment>
<feature type="compositionally biased region" description="Pro residues" evidence="6">
    <location>
        <begin position="793"/>
        <end position="806"/>
    </location>
</feature>
<feature type="compositionally biased region" description="Pro residues" evidence="6">
    <location>
        <begin position="674"/>
        <end position="751"/>
    </location>
</feature>
<dbReference type="GO" id="GO:0004601">
    <property type="term" value="F:peroxidase activity"/>
    <property type="evidence" value="ECO:0007669"/>
    <property type="project" value="UniProtKB-KW"/>
</dbReference>
<reference evidence="7" key="1">
    <citation type="submission" date="2023-10" db="EMBL/GenBank/DDBJ databases">
        <title>Genome assemblies of two species of porcelain crab, Petrolisthes cinctipes and Petrolisthes manimaculis (Anomura: Porcellanidae).</title>
        <authorList>
            <person name="Angst P."/>
        </authorList>
    </citation>
    <scope>NUCLEOTIDE SEQUENCE</scope>
    <source>
        <strain evidence="7">PB745_01</strain>
        <tissue evidence="7">Gill</tissue>
    </source>
</reference>
<dbReference type="EMBL" id="JAWQEG010001992">
    <property type="protein sequence ID" value="KAK3875274.1"/>
    <property type="molecule type" value="Genomic_DNA"/>
</dbReference>
<keyword evidence="5" id="KW-0349">Heme</keyword>
<organism evidence="7 8">
    <name type="scientific">Petrolisthes cinctipes</name>
    <name type="common">Flat porcelain crab</name>
    <dbReference type="NCBI Taxonomy" id="88211"/>
    <lineage>
        <taxon>Eukaryota</taxon>
        <taxon>Metazoa</taxon>
        <taxon>Ecdysozoa</taxon>
        <taxon>Arthropoda</taxon>
        <taxon>Crustacea</taxon>
        <taxon>Multicrustacea</taxon>
        <taxon>Malacostraca</taxon>
        <taxon>Eumalacostraca</taxon>
        <taxon>Eucarida</taxon>
        <taxon>Decapoda</taxon>
        <taxon>Pleocyemata</taxon>
        <taxon>Anomura</taxon>
        <taxon>Galatheoidea</taxon>
        <taxon>Porcellanidae</taxon>
        <taxon>Petrolisthes</taxon>
    </lineage>
</organism>
<evidence type="ECO:0000256" key="5">
    <source>
        <dbReference type="PIRSR" id="PIRSR619791-2"/>
    </source>
</evidence>
<dbReference type="PANTHER" id="PTHR11475:SF106">
    <property type="entry name" value="CURLY SU"/>
    <property type="match status" value="1"/>
</dbReference>